<protein>
    <submittedName>
        <fullName evidence="6">HlyD family efflux transporter periplasmic adaptor subunit</fullName>
    </submittedName>
</protein>
<comment type="caution">
    <text evidence="6">The sequence shown here is derived from an EMBL/GenBank/DDBJ whole genome shotgun (WGS) entry which is preliminary data.</text>
</comment>
<feature type="coiled-coil region" evidence="3">
    <location>
        <begin position="126"/>
        <end position="221"/>
    </location>
</feature>
<dbReference type="Proteomes" id="UP000746471">
    <property type="component" value="Unassembled WGS sequence"/>
</dbReference>
<feature type="domain" description="CzcB-like barrel-sandwich hybrid" evidence="5">
    <location>
        <begin position="73"/>
        <end position="250"/>
    </location>
</feature>
<name>A0ABS5PT85_9FIRM</name>
<feature type="compositionally biased region" description="Gly residues" evidence="4">
    <location>
        <begin position="409"/>
        <end position="443"/>
    </location>
</feature>
<evidence type="ECO:0000256" key="4">
    <source>
        <dbReference type="SAM" id="MobiDB-lite"/>
    </source>
</evidence>
<evidence type="ECO:0000313" key="7">
    <source>
        <dbReference type="Proteomes" id="UP000746471"/>
    </source>
</evidence>
<dbReference type="SUPFAM" id="SSF111369">
    <property type="entry name" value="HlyD-like secretion proteins"/>
    <property type="match status" value="1"/>
</dbReference>
<dbReference type="InterPro" id="IPR058647">
    <property type="entry name" value="BSH_CzcB-like"/>
</dbReference>
<sequence>MKYKKLIGILLIVIIVGAAGITYFRRQTPDTTTNNTNTQVSFEIREMPLSETYTTTGTVTAKNDQTITVGFSSKVLEIYAEAGETVKAGDPIMLLDDTDLNYEIANAQYEIATLEGTIKSSEATGATSLENALNEAQTSLDDAQKSYDDAKLLYDAGSISQSDFDSYTTSLQSAKNKVTEAKNSLDSYYAKNEIALSKSKLALLKLNLENLESDLDNILIVAPFDGTIANLYYNVGENVTENSNLVQVTDLTNLQIESSISEYDVYQFKKGMSAEISTLSNKNLGLTATISNIGIIGDVSGTEVSIPVTLTMDDGQDVSSLYPNFTATVDILVSESPSALVVPFEAVSEDASDQRYVLKQSGDSLIPVTVTTGITNEIYVEIISDELTAGDTIVYSTSSDTTADTARGGLLGIGMGGGGGGGGTHPSDMGGGGTPPSGGGAPN</sequence>
<accession>A0ABS5PT85</accession>
<feature type="region of interest" description="Disordered" evidence="4">
    <location>
        <begin position="399"/>
        <end position="443"/>
    </location>
</feature>
<evidence type="ECO:0000259" key="5">
    <source>
        <dbReference type="Pfam" id="PF25973"/>
    </source>
</evidence>
<dbReference type="Gene3D" id="2.40.420.20">
    <property type="match status" value="1"/>
</dbReference>
<reference evidence="6 7" key="1">
    <citation type="submission" date="2021-05" db="EMBL/GenBank/DDBJ databases">
        <title>Fusibacter ferrireducens sp. nov., an anaerobic, sulfur- and Fe-reducing bacterium isolated from the mangrove sediment.</title>
        <authorList>
            <person name="Qiu D."/>
        </authorList>
    </citation>
    <scope>NUCLEOTIDE SEQUENCE [LARGE SCALE GENOMIC DNA]</scope>
    <source>
        <strain evidence="6 7">DSM 12116</strain>
    </source>
</reference>
<gene>
    <name evidence="6" type="ORF">KHM83_16525</name>
</gene>
<dbReference type="EMBL" id="JAHBCL010000035">
    <property type="protein sequence ID" value="MBS7528296.1"/>
    <property type="molecule type" value="Genomic_DNA"/>
</dbReference>
<keyword evidence="7" id="KW-1185">Reference proteome</keyword>
<evidence type="ECO:0000256" key="2">
    <source>
        <dbReference type="ARBA" id="ARBA00023054"/>
    </source>
</evidence>
<dbReference type="Gene3D" id="2.40.50.100">
    <property type="match status" value="1"/>
</dbReference>
<proteinExistence type="predicted"/>
<dbReference type="RefSeq" id="WP_213238156.1">
    <property type="nucleotide sequence ID" value="NZ_JAHBCL010000035.1"/>
</dbReference>
<dbReference type="Gene3D" id="2.40.30.170">
    <property type="match status" value="1"/>
</dbReference>
<evidence type="ECO:0000256" key="1">
    <source>
        <dbReference type="ARBA" id="ARBA00004196"/>
    </source>
</evidence>
<organism evidence="6 7">
    <name type="scientific">Fusibacter paucivorans</name>
    <dbReference type="NCBI Taxonomy" id="76009"/>
    <lineage>
        <taxon>Bacteria</taxon>
        <taxon>Bacillati</taxon>
        <taxon>Bacillota</taxon>
        <taxon>Clostridia</taxon>
        <taxon>Eubacteriales</taxon>
        <taxon>Eubacteriales Family XII. Incertae Sedis</taxon>
        <taxon>Fusibacter</taxon>
    </lineage>
</organism>
<evidence type="ECO:0000313" key="6">
    <source>
        <dbReference type="EMBL" id="MBS7528296.1"/>
    </source>
</evidence>
<dbReference type="Pfam" id="PF25973">
    <property type="entry name" value="BSH_CzcB"/>
    <property type="match status" value="1"/>
</dbReference>
<evidence type="ECO:0000256" key="3">
    <source>
        <dbReference type="SAM" id="Coils"/>
    </source>
</evidence>
<comment type="subcellular location">
    <subcellularLocation>
        <location evidence="1">Cell envelope</location>
    </subcellularLocation>
</comment>
<feature type="compositionally biased region" description="Low complexity" evidence="4">
    <location>
        <begin position="399"/>
        <end position="408"/>
    </location>
</feature>
<keyword evidence="2 3" id="KW-0175">Coiled coil</keyword>
<dbReference type="InterPro" id="IPR050465">
    <property type="entry name" value="UPF0194_transport"/>
</dbReference>
<dbReference type="Gene3D" id="1.10.287.470">
    <property type="entry name" value="Helix hairpin bin"/>
    <property type="match status" value="1"/>
</dbReference>
<dbReference type="PANTHER" id="PTHR32347">
    <property type="entry name" value="EFFLUX SYSTEM COMPONENT YKNX-RELATED"/>
    <property type="match status" value="1"/>
</dbReference>
<dbReference type="PANTHER" id="PTHR32347:SF14">
    <property type="entry name" value="EFFLUX SYSTEM COMPONENT YKNX-RELATED"/>
    <property type="match status" value="1"/>
</dbReference>